<evidence type="ECO:0000256" key="6">
    <source>
        <dbReference type="ARBA" id="ARBA00022723"/>
    </source>
</evidence>
<dbReference type="Proteomes" id="UP000504635">
    <property type="component" value="Unplaced"/>
</dbReference>
<keyword evidence="3" id="KW-0813">Transport</keyword>
<sequence length="237" mass="26876">METTASSSTLVINSSGSKSSSKNISYLKRTCWVLNYVYHQALTLISILFIWILIEDLKDNHIFYHMILSTVAYIPLMAVAIIAFSEDNLLTLYMSRTKIYWVHGILLSISALAVTIGISLEVRAKGNRPHFKSKHGLYGFISWVLVLVSVLIGLVAGNTRTFSRYLKPVIAKFIHNIIGIAAFIFGVVSLYYEIRVFGRYTSENVYNTVRYGMWVVTVWSVLAALKSLWGQFRNIVF</sequence>
<dbReference type="GO" id="GO:0016020">
    <property type="term" value="C:membrane"/>
    <property type="evidence" value="ECO:0007669"/>
    <property type="project" value="UniProtKB-SubCell"/>
</dbReference>
<keyword evidence="8 13" id="KW-1133">Transmembrane helix</keyword>
<dbReference type="GO" id="GO:0046872">
    <property type="term" value="F:metal ion binding"/>
    <property type="evidence" value="ECO:0007669"/>
    <property type="project" value="UniProtKB-KW"/>
</dbReference>
<dbReference type="GO" id="GO:0140575">
    <property type="term" value="F:transmembrane monodehydroascorbate reductase activity"/>
    <property type="evidence" value="ECO:0007669"/>
    <property type="project" value="InterPro"/>
</dbReference>
<dbReference type="EC" id="7.2.1.3" evidence="11"/>
<evidence type="ECO:0000259" key="14">
    <source>
        <dbReference type="PROSITE" id="PS50939"/>
    </source>
</evidence>
<dbReference type="SMART" id="SM00665">
    <property type="entry name" value="B561"/>
    <property type="match status" value="1"/>
</dbReference>
<feature type="transmembrane region" description="Helical" evidence="13">
    <location>
        <begin position="99"/>
        <end position="120"/>
    </location>
</feature>
<evidence type="ECO:0000313" key="16">
    <source>
        <dbReference type="RefSeq" id="XP_030766326.1"/>
    </source>
</evidence>
<dbReference type="OrthoDB" id="432881at2759"/>
<evidence type="ECO:0000256" key="4">
    <source>
        <dbReference type="ARBA" id="ARBA00022617"/>
    </source>
</evidence>
<evidence type="ECO:0000256" key="13">
    <source>
        <dbReference type="SAM" id="Phobius"/>
    </source>
</evidence>
<feature type="compositionally biased region" description="Polar residues" evidence="12">
    <location>
        <begin position="1"/>
        <end position="11"/>
    </location>
</feature>
<feature type="transmembrane region" description="Helical" evidence="13">
    <location>
        <begin position="211"/>
        <end position="229"/>
    </location>
</feature>
<keyword evidence="6" id="KW-0479">Metal-binding</keyword>
<dbReference type="PROSITE" id="PS50939">
    <property type="entry name" value="CYTOCHROME_B561"/>
    <property type="match status" value="1"/>
</dbReference>
<feature type="compositionally biased region" description="Low complexity" evidence="12">
    <location>
        <begin position="12"/>
        <end position="22"/>
    </location>
</feature>
<evidence type="ECO:0000256" key="10">
    <source>
        <dbReference type="ARBA" id="ARBA00023136"/>
    </source>
</evidence>
<dbReference type="InParanoid" id="A0A6J2YSV8"/>
<proteinExistence type="predicted"/>
<evidence type="ECO:0000256" key="7">
    <source>
        <dbReference type="ARBA" id="ARBA00022982"/>
    </source>
</evidence>
<keyword evidence="15" id="KW-1185">Reference proteome</keyword>
<keyword evidence="10 13" id="KW-0472">Membrane</keyword>
<organism evidence="15 16">
    <name type="scientific">Sitophilus oryzae</name>
    <name type="common">Rice weevil</name>
    <name type="synonym">Curculio oryzae</name>
    <dbReference type="NCBI Taxonomy" id="7048"/>
    <lineage>
        <taxon>Eukaryota</taxon>
        <taxon>Metazoa</taxon>
        <taxon>Ecdysozoa</taxon>
        <taxon>Arthropoda</taxon>
        <taxon>Hexapoda</taxon>
        <taxon>Insecta</taxon>
        <taxon>Pterygota</taxon>
        <taxon>Neoptera</taxon>
        <taxon>Endopterygota</taxon>
        <taxon>Coleoptera</taxon>
        <taxon>Polyphaga</taxon>
        <taxon>Cucujiformia</taxon>
        <taxon>Curculionidae</taxon>
        <taxon>Dryophthorinae</taxon>
        <taxon>Sitophilus</taxon>
    </lineage>
</organism>
<keyword evidence="5 13" id="KW-0812">Transmembrane</keyword>
<dbReference type="Gene3D" id="1.20.120.1770">
    <property type="match status" value="1"/>
</dbReference>
<dbReference type="FunCoup" id="A0A6J2YSV8">
    <property type="interactions" value="78"/>
</dbReference>
<gene>
    <name evidence="16" type="primary">LOC115890287</name>
</gene>
<dbReference type="InterPro" id="IPR045150">
    <property type="entry name" value="CYB561D1/2"/>
</dbReference>
<comment type="subcellular location">
    <subcellularLocation>
        <location evidence="2">Membrane</location>
        <topology evidence="2">Multi-pass membrane protein</topology>
    </subcellularLocation>
</comment>
<dbReference type="InterPro" id="IPR006593">
    <property type="entry name" value="Cyt_b561/ferric_Rdtase_TM"/>
</dbReference>
<feature type="transmembrane region" description="Helical" evidence="13">
    <location>
        <begin position="66"/>
        <end position="87"/>
    </location>
</feature>
<evidence type="ECO:0000256" key="5">
    <source>
        <dbReference type="ARBA" id="ARBA00022692"/>
    </source>
</evidence>
<dbReference type="Pfam" id="PF03188">
    <property type="entry name" value="Cytochrom_B561"/>
    <property type="match status" value="1"/>
</dbReference>
<evidence type="ECO:0000256" key="1">
    <source>
        <dbReference type="ARBA" id="ARBA00001970"/>
    </source>
</evidence>
<evidence type="ECO:0000256" key="12">
    <source>
        <dbReference type="SAM" id="MobiDB-lite"/>
    </source>
</evidence>
<feature type="transmembrane region" description="Helical" evidence="13">
    <location>
        <begin position="32"/>
        <end position="54"/>
    </location>
</feature>
<dbReference type="RefSeq" id="XP_030766326.1">
    <property type="nucleotide sequence ID" value="XM_030910466.1"/>
</dbReference>
<reference evidence="16" key="1">
    <citation type="submission" date="2025-08" db="UniProtKB">
        <authorList>
            <consortium name="RefSeq"/>
        </authorList>
    </citation>
    <scope>IDENTIFICATION</scope>
    <source>
        <tissue evidence="16">Gonads</tissue>
    </source>
</reference>
<comment type="cofactor">
    <cofactor evidence="1">
        <name>heme b</name>
        <dbReference type="ChEBI" id="CHEBI:60344"/>
    </cofactor>
</comment>
<dbReference type="GO" id="GO:0140571">
    <property type="term" value="F:transmembrane ascorbate ferrireductase activity"/>
    <property type="evidence" value="ECO:0007669"/>
    <property type="project" value="UniProtKB-EC"/>
</dbReference>
<evidence type="ECO:0000256" key="11">
    <source>
        <dbReference type="ARBA" id="ARBA00024225"/>
    </source>
</evidence>
<dbReference type="KEGG" id="soy:115890287"/>
<feature type="transmembrane region" description="Helical" evidence="13">
    <location>
        <begin position="140"/>
        <end position="157"/>
    </location>
</feature>
<feature type="transmembrane region" description="Helical" evidence="13">
    <location>
        <begin position="169"/>
        <end position="191"/>
    </location>
</feature>
<keyword evidence="4" id="KW-0349">Heme</keyword>
<keyword evidence="9" id="KW-0408">Iron</keyword>
<dbReference type="PANTHER" id="PTHR15422:SF43">
    <property type="entry name" value="ASCORBATE FERRIREDUCTASE (TRANSMEMBRANE)"/>
    <property type="match status" value="1"/>
</dbReference>
<dbReference type="PANTHER" id="PTHR15422">
    <property type="entry name" value="OS05G0565100 PROTEIN"/>
    <property type="match status" value="1"/>
</dbReference>
<keyword evidence="7" id="KW-0249">Electron transport</keyword>
<name>A0A6J2YSV8_SITOR</name>
<evidence type="ECO:0000256" key="8">
    <source>
        <dbReference type="ARBA" id="ARBA00022989"/>
    </source>
</evidence>
<evidence type="ECO:0000256" key="3">
    <source>
        <dbReference type="ARBA" id="ARBA00022448"/>
    </source>
</evidence>
<feature type="domain" description="Cytochrome b561" evidence="14">
    <location>
        <begin position="33"/>
        <end position="232"/>
    </location>
</feature>
<accession>A0A6J2YSV8</accession>
<evidence type="ECO:0000256" key="9">
    <source>
        <dbReference type="ARBA" id="ARBA00023004"/>
    </source>
</evidence>
<feature type="region of interest" description="Disordered" evidence="12">
    <location>
        <begin position="1"/>
        <end position="22"/>
    </location>
</feature>
<dbReference type="GeneID" id="115890287"/>
<evidence type="ECO:0000256" key="2">
    <source>
        <dbReference type="ARBA" id="ARBA00004141"/>
    </source>
</evidence>
<dbReference type="AlphaFoldDB" id="A0A6J2YSV8"/>
<evidence type="ECO:0000313" key="15">
    <source>
        <dbReference type="Proteomes" id="UP000504635"/>
    </source>
</evidence>
<protein>
    <recommendedName>
        <fullName evidence="11">ascorbate ferrireductase (transmembrane)</fullName>
        <ecNumber evidence="11">7.2.1.3</ecNumber>
    </recommendedName>
</protein>